<feature type="compositionally biased region" description="Low complexity" evidence="10">
    <location>
        <begin position="311"/>
        <end position="360"/>
    </location>
</feature>
<feature type="region of interest" description="Disordered" evidence="10">
    <location>
        <begin position="17"/>
        <end position="45"/>
    </location>
</feature>
<dbReference type="GO" id="GO:0006405">
    <property type="term" value="P:RNA export from nucleus"/>
    <property type="evidence" value="ECO:0007669"/>
    <property type="project" value="TreeGrafter"/>
</dbReference>
<proteinExistence type="inferred from homology"/>
<dbReference type="PANTHER" id="PTHR12084:SF0">
    <property type="entry name" value="NUCLEAR PORE GLYCOPROTEIN P62"/>
    <property type="match status" value="1"/>
</dbReference>
<evidence type="ECO:0000256" key="8">
    <source>
        <dbReference type="ARBA" id="ARBA00023242"/>
    </source>
</evidence>
<dbReference type="GO" id="GO:0044613">
    <property type="term" value="C:nuclear pore central transport channel"/>
    <property type="evidence" value="ECO:0007669"/>
    <property type="project" value="TreeGrafter"/>
</dbReference>
<evidence type="ECO:0000256" key="7">
    <source>
        <dbReference type="ARBA" id="ARBA00023132"/>
    </source>
</evidence>
<feature type="domain" description="Nucleoporin NSP1-like C-terminal" evidence="11">
    <location>
        <begin position="365"/>
        <end position="469"/>
    </location>
</feature>
<feature type="region of interest" description="Disordered" evidence="10">
    <location>
        <begin position="194"/>
        <end position="217"/>
    </location>
</feature>
<evidence type="ECO:0000313" key="12">
    <source>
        <dbReference type="EMBL" id="CCA22034.1"/>
    </source>
</evidence>
<dbReference type="EMBL" id="FR824186">
    <property type="protein sequence ID" value="CCA22034.1"/>
    <property type="molecule type" value="Genomic_DNA"/>
</dbReference>
<comment type="similarity">
    <text evidence="2">Belongs to the nucleoporin NSP1/NUP62 family.</text>
</comment>
<evidence type="ECO:0000256" key="5">
    <source>
        <dbReference type="ARBA" id="ARBA00022927"/>
    </source>
</evidence>
<evidence type="ECO:0000256" key="3">
    <source>
        <dbReference type="ARBA" id="ARBA00022448"/>
    </source>
</evidence>
<dbReference type="Gene3D" id="1.20.5.170">
    <property type="match status" value="1"/>
</dbReference>
<keyword evidence="3" id="KW-0813">Transport</keyword>
<dbReference type="GO" id="GO:0005543">
    <property type="term" value="F:phospholipid binding"/>
    <property type="evidence" value="ECO:0007669"/>
    <property type="project" value="TreeGrafter"/>
</dbReference>
<evidence type="ECO:0000256" key="4">
    <source>
        <dbReference type="ARBA" id="ARBA00022816"/>
    </source>
</evidence>
<name>F0WL73_9STRA</name>
<evidence type="ECO:0000256" key="2">
    <source>
        <dbReference type="ARBA" id="ARBA00005911"/>
    </source>
</evidence>
<evidence type="ECO:0000256" key="1">
    <source>
        <dbReference type="ARBA" id="ARBA00004567"/>
    </source>
</evidence>
<accession>F0WL73</accession>
<reference evidence="12" key="2">
    <citation type="submission" date="2011-02" db="EMBL/GenBank/DDBJ databases">
        <authorList>
            <person name="MacLean D."/>
        </authorList>
    </citation>
    <scope>NUCLEOTIDE SEQUENCE</scope>
</reference>
<dbReference type="GO" id="GO:0051028">
    <property type="term" value="P:mRNA transport"/>
    <property type="evidence" value="ECO:0007669"/>
    <property type="project" value="UniProtKB-KW"/>
</dbReference>
<dbReference type="GO" id="GO:0017056">
    <property type="term" value="F:structural constituent of nuclear pore"/>
    <property type="evidence" value="ECO:0007669"/>
    <property type="project" value="InterPro"/>
</dbReference>
<reference evidence="12" key="1">
    <citation type="journal article" date="2011" name="PLoS Biol.">
        <title>Gene gain and loss during evolution of obligate parasitism in the white rust pathogen of Arabidopsis thaliana.</title>
        <authorList>
            <person name="Kemen E."/>
            <person name="Gardiner A."/>
            <person name="Schultz-Larsen T."/>
            <person name="Kemen A.C."/>
            <person name="Balmuth A.L."/>
            <person name="Robert-Seilaniantz A."/>
            <person name="Bailey K."/>
            <person name="Holub E."/>
            <person name="Studholme D.J."/>
            <person name="Maclean D."/>
            <person name="Jones J.D."/>
        </authorList>
    </citation>
    <scope>NUCLEOTIDE SEQUENCE</scope>
</reference>
<evidence type="ECO:0000256" key="6">
    <source>
        <dbReference type="ARBA" id="ARBA00023010"/>
    </source>
</evidence>
<keyword evidence="8" id="KW-0539">Nucleus</keyword>
<keyword evidence="5" id="KW-0653">Protein transport</keyword>
<organism evidence="12">
    <name type="scientific">Albugo laibachii Nc14</name>
    <dbReference type="NCBI Taxonomy" id="890382"/>
    <lineage>
        <taxon>Eukaryota</taxon>
        <taxon>Sar</taxon>
        <taxon>Stramenopiles</taxon>
        <taxon>Oomycota</taxon>
        <taxon>Peronosporomycetes</taxon>
        <taxon>Albuginales</taxon>
        <taxon>Albuginaceae</taxon>
        <taxon>Albugo</taxon>
    </lineage>
</organism>
<dbReference type="HOGENOM" id="CLU_042120_0_0_1"/>
<dbReference type="PANTHER" id="PTHR12084">
    <property type="entry name" value="NUCLEAR PORE GLYCOPROTEIN P62-RELATED"/>
    <property type="match status" value="1"/>
</dbReference>
<dbReference type="AlphaFoldDB" id="F0WL73"/>
<dbReference type="GO" id="GO:0006606">
    <property type="term" value="P:protein import into nucleus"/>
    <property type="evidence" value="ECO:0007669"/>
    <property type="project" value="TreeGrafter"/>
</dbReference>
<feature type="region of interest" description="Disordered" evidence="10">
    <location>
        <begin position="252"/>
        <end position="369"/>
    </location>
</feature>
<feature type="compositionally biased region" description="Low complexity" evidence="10">
    <location>
        <begin position="28"/>
        <end position="45"/>
    </location>
</feature>
<protein>
    <submittedName>
        <fullName evidence="12">Nuclear pore glycoprotein putative</fullName>
    </submittedName>
</protein>
<evidence type="ECO:0000259" key="11">
    <source>
        <dbReference type="Pfam" id="PF05064"/>
    </source>
</evidence>
<comment type="subcellular location">
    <subcellularLocation>
        <location evidence="1">Nucleus</location>
        <location evidence="1">Nuclear pore complex</location>
    </subcellularLocation>
</comment>
<gene>
    <name evidence="12" type="primary">AlNc14C141G7261</name>
    <name evidence="12" type="ORF">ALNC14_081770</name>
</gene>
<keyword evidence="9" id="KW-0175">Coiled coil</keyword>
<feature type="compositionally biased region" description="Low complexity" evidence="10">
    <location>
        <begin position="265"/>
        <end position="304"/>
    </location>
</feature>
<keyword evidence="4" id="KW-0509">mRNA transport</keyword>
<dbReference type="InterPro" id="IPR007758">
    <property type="entry name" value="Nucleoporin_NSP1_C"/>
</dbReference>
<dbReference type="Pfam" id="PF05064">
    <property type="entry name" value="Nsp1_C"/>
    <property type="match status" value="1"/>
</dbReference>
<keyword evidence="7" id="KW-0906">Nuclear pore complex</keyword>
<sequence>MSGFQFGTSNENKAAGSFNFGTGASVGSNPATTNTLSTSSSFFKSPAVNTNTGTTGTDGNTSGFSFGNALNKSNGSRGMGFNFTGAGVKETNPSTSNTNGADNKGFAGGFQPLYSKPTNLSFGSTADTSKNAASNVFGSSSSALSDAKASTAPGASAFSFGNATASSDPNLKDENAAGSFSSFSQAARTGSDISFKSANTGDNSKAESSVDASKTTTSGSAFSFGNTTASFKPTSTDDTSKVGGFSFTSQPLNFSTTSSEQKQDTTTATTTQASTPSAAFSFTSNTPSTTTSSGSTFSFTTPSSDALSNKTTSSNTPTSTSTFSFNSGASEGKSSSAFSFGGSVPTSSVTSVSGSKTESTLTQSNETSKPIPAKFIGRTVEEIINMWSEQLERNAETFTKEAVKVCNWDMELMESQKLLGDIANDVRRIQVGQKELDVNLDTIFAYQNELNSTLSELEQSVEKMYESQDQMPIAADIEREQTLQLAVDVDDQLNTLTDTLKETVESMNQAQRETMDDDNPITQIIKVLNVHHNSLRWIEDNSSRMNQEINQLTKKLSTSTLQ</sequence>
<evidence type="ECO:0000256" key="9">
    <source>
        <dbReference type="SAM" id="Coils"/>
    </source>
</evidence>
<keyword evidence="6" id="KW-0811">Translocation</keyword>
<dbReference type="InterPro" id="IPR026010">
    <property type="entry name" value="NSP1/NUP62"/>
</dbReference>
<feature type="coiled-coil region" evidence="9">
    <location>
        <begin position="493"/>
        <end position="555"/>
    </location>
</feature>
<evidence type="ECO:0000256" key="10">
    <source>
        <dbReference type="SAM" id="MobiDB-lite"/>
    </source>
</evidence>